<evidence type="ECO:0000313" key="3">
    <source>
        <dbReference type="EMBL" id="MRH41172.1"/>
    </source>
</evidence>
<feature type="region of interest" description="Disordered" evidence="2">
    <location>
        <begin position="293"/>
        <end position="327"/>
    </location>
</feature>
<organism evidence="3 4">
    <name type="scientific">Aquibacillus halophilus</name>
    <dbReference type="NCBI Taxonomy" id="930132"/>
    <lineage>
        <taxon>Bacteria</taxon>
        <taxon>Bacillati</taxon>
        <taxon>Bacillota</taxon>
        <taxon>Bacilli</taxon>
        <taxon>Bacillales</taxon>
        <taxon>Bacillaceae</taxon>
        <taxon>Aquibacillus</taxon>
    </lineage>
</organism>
<keyword evidence="4" id="KW-1185">Reference proteome</keyword>
<evidence type="ECO:0008006" key="5">
    <source>
        <dbReference type="Google" id="ProtNLM"/>
    </source>
</evidence>
<evidence type="ECO:0000256" key="2">
    <source>
        <dbReference type="SAM" id="MobiDB-lite"/>
    </source>
</evidence>
<reference evidence="3" key="1">
    <citation type="submission" date="2019-11" db="EMBL/GenBank/DDBJ databases">
        <authorList>
            <person name="Li J."/>
        </authorList>
    </citation>
    <scope>NUCLEOTIDE SEQUENCE</scope>
    <source>
        <strain evidence="3">B6B</strain>
    </source>
</reference>
<dbReference type="RefSeq" id="WP_153734837.1">
    <property type="nucleotide sequence ID" value="NZ_WJNG01000001.1"/>
</dbReference>
<name>A0A6A8DIN8_9BACI</name>
<dbReference type="EMBL" id="WJNG01000001">
    <property type="protein sequence ID" value="MRH41172.1"/>
    <property type="molecule type" value="Genomic_DNA"/>
</dbReference>
<dbReference type="OrthoDB" id="2808168at2"/>
<accession>A0A6A8DIN8</accession>
<evidence type="ECO:0000313" key="4">
    <source>
        <dbReference type="Proteomes" id="UP000799092"/>
    </source>
</evidence>
<keyword evidence="1" id="KW-0175">Coiled coil</keyword>
<protein>
    <recommendedName>
        <fullName evidence="5">SPFH domain-containing protein</fullName>
    </recommendedName>
</protein>
<sequence>MKLILSESPAKLGVFEKPPVSSKSKALVYENRKNELLVIKNGDHITKSEIRHGNYHTVYCVNMGIEDFGFEKEYPSENEVEQIRIKLNISFRIIEPKRIIEAQLSDPQLKIENDMELFINKITRRYSVYQLLGLEDQLNDLVHDDSLTSKLENRGIEITDITSFVSSSEERKQELKSYDSLHKTTAYKTKEMESQSTLIELEREQKLKELDYVTGVYRDSGYLGAKTVFRDDDKLTAILEEIHQQLQDRKDKAEQREQKHQDSLKDFIYGSINKGDSPEEIKEKLILLNSVGYEKEKEIDEPNPEKIASNKDRLNEKLKNLESTEGN</sequence>
<dbReference type="AlphaFoldDB" id="A0A6A8DIN8"/>
<evidence type="ECO:0000256" key="1">
    <source>
        <dbReference type="SAM" id="Coils"/>
    </source>
</evidence>
<feature type="coiled-coil region" evidence="1">
    <location>
        <begin position="236"/>
        <end position="263"/>
    </location>
</feature>
<proteinExistence type="predicted"/>
<gene>
    <name evidence="3" type="ORF">GH741_00600</name>
</gene>
<dbReference type="Proteomes" id="UP000799092">
    <property type="component" value="Unassembled WGS sequence"/>
</dbReference>
<comment type="caution">
    <text evidence="3">The sequence shown here is derived from an EMBL/GenBank/DDBJ whole genome shotgun (WGS) entry which is preliminary data.</text>
</comment>